<comment type="caution">
    <text evidence="2">The sequence shown here is derived from an EMBL/GenBank/DDBJ whole genome shotgun (WGS) entry which is preliminary data.</text>
</comment>
<feature type="compositionally biased region" description="Basic and acidic residues" evidence="1">
    <location>
        <begin position="1"/>
        <end position="25"/>
    </location>
</feature>
<gene>
    <name evidence="2" type="ORF">KXQ929_LOCUS45864</name>
</gene>
<evidence type="ECO:0000313" key="3">
    <source>
        <dbReference type="Proteomes" id="UP000663868"/>
    </source>
</evidence>
<name>A0A820I6J6_9BILA</name>
<accession>A0A820I6J6</accession>
<dbReference type="AlphaFoldDB" id="A0A820I6J6"/>
<dbReference type="Gene3D" id="3.30.200.20">
    <property type="entry name" value="Phosphorylase Kinase, domain 1"/>
    <property type="match status" value="1"/>
</dbReference>
<evidence type="ECO:0000256" key="1">
    <source>
        <dbReference type="SAM" id="MobiDB-lite"/>
    </source>
</evidence>
<sequence>HPFFSDYHDPAEEPSRESLIDEHQDANQSTAQWKSLIWSMIEKFQPPSWINEDIDNNT</sequence>
<dbReference type="Proteomes" id="UP000663868">
    <property type="component" value="Unassembled WGS sequence"/>
</dbReference>
<feature type="region of interest" description="Disordered" evidence="1">
    <location>
        <begin position="1"/>
        <end position="27"/>
    </location>
</feature>
<dbReference type="EMBL" id="CAJOBB010014647">
    <property type="protein sequence ID" value="CAF4307208.1"/>
    <property type="molecule type" value="Genomic_DNA"/>
</dbReference>
<evidence type="ECO:0000313" key="2">
    <source>
        <dbReference type="EMBL" id="CAF4307208.1"/>
    </source>
</evidence>
<feature type="non-terminal residue" evidence="2">
    <location>
        <position position="1"/>
    </location>
</feature>
<reference evidence="2" key="1">
    <citation type="submission" date="2021-02" db="EMBL/GenBank/DDBJ databases">
        <authorList>
            <person name="Nowell W R."/>
        </authorList>
    </citation>
    <scope>NUCLEOTIDE SEQUENCE</scope>
</reference>
<dbReference type="Gene3D" id="1.10.510.10">
    <property type="entry name" value="Transferase(Phosphotransferase) domain 1"/>
    <property type="match status" value="1"/>
</dbReference>
<organism evidence="2 3">
    <name type="scientific">Adineta steineri</name>
    <dbReference type="NCBI Taxonomy" id="433720"/>
    <lineage>
        <taxon>Eukaryota</taxon>
        <taxon>Metazoa</taxon>
        <taxon>Spiralia</taxon>
        <taxon>Gnathifera</taxon>
        <taxon>Rotifera</taxon>
        <taxon>Eurotatoria</taxon>
        <taxon>Bdelloidea</taxon>
        <taxon>Adinetida</taxon>
        <taxon>Adinetidae</taxon>
        <taxon>Adineta</taxon>
    </lineage>
</organism>
<protein>
    <submittedName>
        <fullName evidence="2">Uncharacterized protein</fullName>
    </submittedName>
</protein>
<proteinExistence type="predicted"/>